<comment type="caution">
    <text evidence="2">The sequence shown here is derived from an EMBL/GenBank/DDBJ whole genome shotgun (WGS) entry which is preliminary data.</text>
</comment>
<keyword evidence="1" id="KW-0732">Signal</keyword>
<name>A0ABW4ZAM6_9BACT</name>
<feature type="chain" id="PRO_5045261642" evidence="1">
    <location>
        <begin position="19"/>
        <end position="288"/>
    </location>
</feature>
<evidence type="ECO:0000313" key="3">
    <source>
        <dbReference type="Proteomes" id="UP001597389"/>
    </source>
</evidence>
<sequence>MRLLLILTSLLLAPNLWAQVSVGVKPNRKQYVSYEPIHLAVTIANQTGGPLTLKNANGNSWIEFVVQNQSNRVIHKVNKPSYAGTTIPTAERVKSNFTLNNIYDLAQPGNYSAYAVVRTPNQSSSEGTRSATVYFTVNRGVPSWKTKVGVPGIAGDEREYRIINYSGDGAPKIYIQVQDVKRGHILATYSMGNVLSFRKALKAVDRENNLHVLFLTTPELYCHTVVNTSGKTIKRRYHKGVGNTHPALLTHQDGAVTVFNSVPYDPAKEIEERKKFHRLSEVPGGFQQ</sequence>
<organism evidence="2 3">
    <name type="scientific">Rubritalea tangerina</name>
    <dbReference type="NCBI Taxonomy" id="430798"/>
    <lineage>
        <taxon>Bacteria</taxon>
        <taxon>Pseudomonadati</taxon>
        <taxon>Verrucomicrobiota</taxon>
        <taxon>Verrucomicrobiia</taxon>
        <taxon>Verrucomicrobiales</taxon>
        <taxon>Rubritaleaceae</taxon>
        <taxon>Rubritalea</taxon>
    </lineage>
</organism>
<dbReference type="EMBL" id="JBHUJB010000035">
    <property type="protein sequence ID" value="MFD2159003.1"/>
    <property type="molecule type" value="Genomic_DNA"/>
</dbReference>
<accession>A0ABW4ZAM6</accession>
<evidence type="ECO:0000313" key="2">
    <source>
        <dbReference type="EMBL" id="MFD2159003.1"/>
    </source>
</evidence>
<protein>
    <submittedName>
        <fullName evidence="2">Uncharacterized protein</fullName>
    </submittedName>
</protein>
<evidence type="ECO:0000256" key="1">
    <source>
        <dbReference type="SAM" id="SignalP"/>
    </source>
</evidence>
<gene>
    <name evidence="2" type="ORF">ACFSW8_08845</name>
</gene>
<dbReference type="Proteomes" id="UP001597389">
    <property type="component" value="Unassembled WGS sequence"/>
</dbReference>
<proteinExistence type="predicted"/>
<keyword evidence="3" id="KW-1185">Reference proteome</keyword>
<reference evidence="3" key="1">
    <citation type="journal article" date="2019" name="Int. J. Syst. Evol. Microbiol.">
        <title>The Global Catalogue of Microorganisms (GCM) 10K type strain sequencing project: providing services to taxonomists for standard genome sequencing and annotation.</title>
        <authorList>
            <consortium name="The Broad Institute Genomics Platform"/>
            <consortium name="The Broad Institute Genome Sequencing Center for Infectious Disease"/>
            <person name="Wu L."/>
            <person name="Ma J."/>
        </authorList>
    </citation>
    <scope>NUCLEOTIDE SEQUENCE [LARGE SCALE GENOMIC DNA]</scope>
    <source>
        <strain evidence="3">CCUG 57942</strain>
    </source>
</reference>
<feature type="signal peptide" evidence="1">
    <location>
        <begin position="1"/>
        <end position="18"/>
    </location>
</feature>
<dbReference type="RefSeq" id="WP_377178004.1">
    <property type="nucleotide sequence ID" value="NZ_JBHUJB010000035.1"/>
</dbReference>